<evidence type="ECO:0000256" key="9">
    <source>
        <dbReference type="ARBA" id="ARBA00025772"/>
    </source>
</evidence>
<feature type="transmembrane region" description="Helical" evidence="11">
    <location>
        <begin position="12"/>
        <end position="34"/>
    </location>
</feature>
<evidence type="ECO:0000256" key="1">
    <source>
        <dbReference type="ARBA" id="ARBA00004377"/>
    </source>
</evidence>
<keyword evidence="7 11" id="KW-1133">Transmembrane helix</keyword>
<dbReference type="NCBIfam" id="TIGR02532">
    <property type="entry name" value="IV_pilin_GFxxxE"/>
    <property type="match status" value="1"/>
</dbReference>
<keyword evidence="4" id="KW-0488">Methylation</keyword>
<feature type="domain" description="General secretion pathway GspH" evidence="12">
    <location>
        <begin position="42"/>
        <end position="153"/>
    </location>
</feature>
<evidence type="ECO:0000256" key="5">
    <source>
        <dbReference type="ARBA" id="ARBA00022519"/>
    </source>
</evidence>
<dbReference type="Pfam" id="PF12019">
    <property type="entry name" value="GspH"/>
    <property type="match status" value="1"/>
</dbReference>
<keyword evidence="6 11" id="KW-0812">Transmembrane</keyword>
<dbReference type="AlphaFoldDB" id="A0A1V3NIH6"/>
<dbReference type="GO" id="GO:0005886">
    <property type="term" value="C:plasma membrane"/>
    <property type="evidence" value="ECO:0007669"/>
    <property type="project" value="UniProtKB-SubCell"/>
</dbReference>
<evidence type="ECO:0000256" key="2">
    <source>
        <dbReference type="ARBA" id="ARBA00021549"/>
    </source>
</evidence>
<reference evidence="13 14" key="1">
    <citation type="submission" date="2017-02" db="EMBL/GenBank/DDBJ databases">
        <title>Genomic diversity within the haloalkaliphilic genus Thioalkalivibrio.</title>
        <authorList>
            <person name="Ahn A.-C."/>
            <person name="Meier-Kolthoff J."/>
            <person name="Overmars L."/>
            <person name="Richter M."/>
            <person name="Woyke T."/>
            <person name="Sorokin D.Y."/>
            <person name="Muyzer G."/>
        </authorList>
    </citation>
    <scope>NUCLEOTIDE SEQUENCE [LARGE SCALE GENOMIC DNA]</scope>
    <source>
        <strain evidence="13 14">ALJD</strain>
    </source>
</reference>
<evidence type="ECO:0000256" key="10">
    <source>
        <dbReference type="ARBA" id="ARBA00030775"/>
    </source>
</evidence>
<gene>
    <name evidence="13" type="ORF">B1C78_07490</name>
</gene>
<evidence type="ECO:0000256" key="7">
    <source>
        <dbReference type="ARBA" id="ARBA00022989"/>
    </source>
</evidence>
<dbReference type="InterPro" id="IPR022346">
    <property type="entry name" value="T2SS_GspH"/>
</dbReference>
<evidence type="ECO:0000256" key="6">
    <source>
        <dbReference type="ARBA" id="ARBA00022692"/>
    </source>
</evidence>
<dbReference type="EMBL" id="MVBK01000042">
    <property type="protein sequence ID" value="OOG24909.1"/>
    <property type="molecule type" value="Genomic_DNA"/>
</dbReference>
<evidence type="ECO:0000256" key="3">
    <source>
        <dbReference type="ARBA" id="ARBA00022475"/>
    </source>
</evidence>
<name>A0A1V3NIH6_9GAMM</name>
<dbReference type="STRING" id="108003.B1C78_07490"/>
<dbReference type="InterPro" id="IPR012902">
    <property type="entry name" value="N_methyl_site"/>
</dbReference>
<evidence type="ECO:0000259" key="12">
    <source>
        <dbReference type="Pfam" id="PF12019"/>
    </source>
</evidence>
<sequence>MMKSRGFTLIELMVTLAVAAILATIAVPGFWNLIQNNRVTTQTNELVSALNLARSEAIKRGESVSVCRGGASYAAGFEVRTGENCGAGTLIRSYGEMRRMTVTMTPVNPVRITFDGRGAKDEPDESPLEFLLEPEDCGGAAGRAREVSVINTGRVSVTRTDCSS</sequence>
<comment type="caution">
    <text evidence="13">The sequence shown here is derived from an EMBL/GenBank/DDBJ whole genome shotgun (WGS) entry which is preliminary data.</text>
</comment>
<dbReference type="InterPro" id="IPR045584">
    <property type="entry name" value="Pilin-like"/>
</dbReference>
<dbReference type="PROSITE" id="PS00409">
    <property type="entry name" value="PROKAR_NTER_METHYL"/>
    <property type="match status" value="1"/>
</dbReference>
<evidence type="ECO:0000256" key="11">
    <source>
        <dbReference type="SAM" id="Phobius"/>
    </source>
</evidence>
<dbReference type="GO" id="GO:0015628">
    <property type="term" value="P:protein secretion by the type II secretion system"/>
    <property type="evidence" value="ECO:0007669"/>
    <property type="project" value="InterPro"/>
</dbReference>
<keyword evidence="3" id="KW-1003">Cell membrane</keyword>
<keyword evidence="8 11" id="KW-0472">Membrane</keyword>
<accession>A0A1V3NIH6</accession>
<dbReference type="GO" id="GO:0015627">
    <property type="term" value="C:type II protein secretion system complex"/>
    <property type="evidence" value="ECO:0007669"/>
    <property type="project" value="InterPro"/>
</dbReference>
<proteinExistence type="inferred from homology"/>
<dbReference type="SUPFAM" id="SSF54523">
    <property type="entry name" value="Pili subunits"/>
    <property type="match status" value="1"/>
</dbReference>
<comment type="subcellular location">
    <subcellularLocation>
        <location evidence="1">Cell inner membrane</location>
        <topology evidence="1">Single-pass membrane protein</topology>
    </subcellularLocation>
</comment>
<dbReference type="OrthoDB" id="2313614at2"/>
<dbReference type="Gene3D" id="3.55.40.10">
    <property type="entry name" value="minor pseudopilin epsh domain"/>
    <property type="match status" value="1"/>
</dbReference>
<evidence type="ECO:0000256" key="8">
    <source>
        <dbReference type="ARBA" id="ARBA00023136"/>
    </source>
</evidence>
<protein>
    <recommendedName>
        <fullName evidence="2">Type II secretion system protein H</fullName>
    </recommendedName>
    <alternativeName>
        <fullName evidence="10">General secretion pathway protein H</fullName>
    </alternativeName>
</protein>
<organism evidence="13 14">
    <name type="scientific">Thioalkalivibrio denitrificans</name>
    <dbReference type="NCBI Taxonomy" id="108003"/>
    <lineage>
        <taxon>Bacteria</taxon>
        <taxon>Pseudomonadati</taxon>
        <taxon>Pseudomonadota</taxon>
        <taxon>Gammaproteobacteria</taxon>
        <taxon>Chromatiales</taxon>
        <taxon>Ectothiorhodospiraceae</taxon>
        <taxon>Thioalkalivibrio</taxon>
    </lineage>
</organism>
<dbReference type="Pfam" id="PF07963">
    <property type="entry name" value="N_methyl"/>
    <property type="match status" value="1"/>
</dbReference>
<evidence type="ECO:0000256" key="4">
    <source>
        <dbReference type="ARBA" id="ARBA00022481"/>
    </source>
</evidence>
<evidence type="ECO:0000313" key="14">
    <source>
        <dbReference type="Proteomes" id="UP000189462"/>
    </source>
</evidence>
<dbReference type="RefSeq" id="WP_077278532.1">
    <property type="nucleotide sequence ID" value="NZ_MVBK01000042.1"/>
</dbReference>
<keyword evidence="14" id="KW-1185">Reference proteome</keyword>
<evidence type="ECO:0000313" key="13">
    <source>
        <dbReference type="EMBL" id="OOG24909.1"/>
    </source>
</evidence>
<keyword evidence="5" id="KW-0997">Cell inner membrane</keyword>
<comment type="similarity">
    <text evidence="9">Belongs to the GSP H family.</text>
</comment>
<dbReference type="Proteomes" id="UP000189462">
    <property type="component" value="Unassembled WGS sequence"/>
</dbReference>